<evidence type="ECO:0000313" key="2">
    <source>
        <dbReference type="EMBL" id="WRO07767.1"/>
    </source>
</evidence>
<dbReference type="Proteomes" id="UP001327986">
    <property type="component" value="Chromosome"/>
</dbReference>
<dbReference type="Pfam" id="PF14202">
    <property type="entry name" value="TnpW"/>
    <property type="match status" value="1"/>
</dbReference>
<gene>
    <name evidence="2" type="ORF">VLL09_02460</name>
</gene>
<proteinExistence type="predicted"/>
<reference evidence="2" key="1">
    <citation type="submission" date="2023-12" db="EMBL/GenBank/DDBJ databases">
        <title>Isolation of organohalide respiring bacteria Dehalococcoides mccartyi strain GPTCE1 in groundwater collected near a chemical plant in Suzhou, China.</title>
        <authorList>
            <person name="Liu G."/>
        </authorList>
    </citation>
    <scope>NUCLEOTIDE SEQUENCE</scope>
    <source>
        <strain evidence="2">GPTCE1</strain>
    </source>
</reference>
<organism evidence="2 3">
    <name type="scientific">Dehalococcoides mccartyi</name>
    <dbReference type="NCBI Taxonomy" id="61435"/>
    <lineage>
        <taxon>Bacteria</taxon>
        <taxon>Bacillati</taxon>
        <taxon>Chloroflexota</taxon>
        <taxon>Dehalococcoidia</taxon>
        <taxon>Dehalococcoidales</taxon>
        <taxon>Dehalococcoidaceae</taxon>
        <taxon>Dehalococcoides</taxon>
    </lineage>
</organism>
<dbReference type="RefSeq" id="WP_324665291.1">
    <property type="nucleotide sequence ID" value="NZ_CP141531.1"/>
</dbReference>
<dbReference type="InterPro" id="IPR026990">
    <property type="entry name" value="TnpW"/>
</dbReference>
<dbReference type="AlphaFoldDB" id="A0AB38ZB52"/>
<name>A0AB38ZB52_9CHLR</name>
<protein>
    <submittedName>
        <fullName evidence="2">Transposon-encoded TnpW family protein</fullName>
    </submittedName>
</protein>
<dbReference type="EMBL" id="CP141531">
    <property type="protein sequence ID" value="WRO07767.1"/>
    <property type="molecule type" value="Genomic_DNA"/>
</dbReference>
<feature type="region of interest" description="Disordered" evidence="1">
    <location>
        <begin position="45"/>
        <end position="67"/>
    </location>
</feature>
<accession>A0AB38ZB52</accession>
<feature type="compositionally biased region" description="Polar residues" evidence="1">
    <location>
        <begin position="52"/>
        <end position="67"/>
    </location>
</feature>
<sequence length="67" mass="7552">MDEKLNSRITRKTIDGTVYVVESMVSDTARETVYDKLKRLVLTGAKSRENVSDSSDLYPQNHSTSSK</sequence>
<evidence type="ECO:0000256" key="1">
    <source>
        <dbReference type="SAM" id="MobiDB-lite"/>
    </source>
</evidence>
<evidence type="ECO:0000313" key="3">
    <source>
        <dbReference type="Proteomes" id="UP001327986"/>
    </source>
</evidence>